<keyword evidence="9" id="KW-0547">Nucleotide-binding</keyword>
<dbReference type="AlphaFoldDB" id="A0A7W5B3C1"/>
<evidence type="ECO:0000256" key="13">
    <source>
        <dbReference type="ARBA" id="ARBA00037917"/>
    </source>
</evidence>
<dbReference type="InterPro" id="IPR029056">
    <property type="entry name" value="Ribokinase-like"/>
</dbReference>
<dbReference type="InterPro" id="IPR004399">
    <property type="entry name" value="HMP/HMP-P_kinase_dom"/>
</dbReference>
<evidence type="ECO:0000256" key="7">
    <source>
        <dbReference type="ARBA" id="ARBA00019161"/>
    </source>
</evidence>
<dbReference type="EMBL" id="JACHXK010000020">
    <property type="protein sequence ID" value="MBB3113644.1"/>
    <property type="molecule type" value="Genomic_DNA"/>
</dbReference>
<keyword evidence="18" id="KW-1185">Reference proteome</keyword>
<comment type="pathway">
    <text evidence="3">Cofactor biosynthesis; thiamine diphosphate biosynthesis; 4-amino-2-methyl-5-diphosphomethylpyrimidine from 5-amino-1-(5-phospho-D-ribosyl)imidazole: step 3/3.</text>
</comment>
<dbReference type="EC" id="2.7.4.7" evidence="6"/>
<dbReference type="CDD" id="cd01169">
    <property type="entry name" value="HMPP_kinase"/>
    <property type="match status" value="1"/>
</dbReference>
<dbReference type="NCBIfam" id="TIGR00097">
    <property type="entry name" value="HMP-P_kinase"/>
    <property type="match status" value="1"/>
</dbReference>
<dbReference type="Gene3D" id="3.40.1190.20">
    <property type="match status" value="1"/>
</dbReference>
<comment type="catalytic activity">
    <reaction evidence="1">
        <text>4-amino-5-hydroxymethyl-2-methylpyrimidine + ATP = 4-amino-2-methyl-5-(phosphooxymethyl)pyrimidine + ADP + H(+)</text>
        <dbReference type="Rhea" id="RHEA:23096"/>
        <dbReference type="ChEBI" id="CHEBI:15378"/>
        <dbReference type="ChEBI" id="CHEBI:16892"/>
        <dbReference type="ChEBI" id="CHEBI:30616"/>
        <dbReference type="ChEBI" id="CHEBI:58354"/>
        <dbReference type="ChEBI" id="CHEBI:456216"/>
        <dbReference type="EC" id="2.7.1.49"/>
    </reaction>
</comment>
<evidence type="ECO:0000313" key="18">
    <source>
        <dbReference type="Proteomes" id="UP000570361"/>
    </source>
</evidence>
<evidence type="ECO:0000256" key="12">
    <source>
        <dbReference type="ARBA" id="ARBA00022977"/>
    </source>
</evidence>
<evidence type="ECO:0000256" key="14">
    <source>
        <dbReference type="ARBA" id="ARBA00042102"/>
    </source>
</evidence>
<comment type="similarity">
    <text evidence="4">Belongs to the ThiD family.</text>
</comment>
<dbReference type="GO" id="GO:0008972">
    <property type="term" value="F:phosphomethylpyrimidine kinase activity"/>
    <property type="evidence" value="ECO:0007669"/>
    <property type="project" value="UniProtKB-EC"/>
</dbReference>
<dbReference type="GO" id="GO:0005829">
    <property type="term" value="C:cytosol"/>
    <property type="evidence" value="ECO:0007669"/>
    <property type="project" value="TreeGrafter"/>
</dbReference>
<feature type="domain" description="Pyridoxamine kinase/Phosphomethylpyrimidine kinase" evidence="16">
    <location>
        <begin position="17"/>
        <end position="275"/>
    </location>
</feature>
<keyword evidence="11" id="KW-0067">ATP-binding</keyword>
<comment type="catalytic activity">
    <reaction evidence="2">
        <text>4-amino-2-methyl-5-(phosphooxymethyl)pyrimidine + ATP = 4-amino-2-methyl-5-(diphosphooxymethyl)pyrimidine + ADP</text>
        <dbReference type="Rhea" id="RHEA:19893"/>
        <dbReference type="ChEBI" id="CHEBI:30616"/>
        <dbReference type="ChEBI" id="CHEBI:57841"/>
        <dbReference type="ChEBI" id="CHEBI:58354"/>
        <dbReference type="ChEBI" id="CHEBI:456216"/>
        <dbReference type="EC" id="2.7.4.7"/>
    </reaction>
</comment>
<proteinExistence type="inferred from homology"/>
<evidence type="ECO:0000256" key="2">
    <source>
        <dbReference type="ARBA" id="ARBA00000565"/>
    </source>
</evidence>
<dbReference type="PANTHER" id="PTHR20858:SF17">
    <property type="entry name" value="HYDROXYMETHYLPYRIMIDINE_PHOSPHOMETHYLPYRIMIDINE KINASE THI20-RELATED"/>
    <property type="match status" value="1"/>
</dbReference>
<evidence type="ECO:0000313" key="17">
    <source>
        <dbReference type="EMBL" id="MBB3113644.1"/>
    </source>
</evidence>
<evidence type="ECO:0000256" key="3">
    <source>
        <dbReference type="ARBA" id="ARBA00004769"/>
    </source>
</evidence>
<evidence type="ECO:0000256" key="10">
    <source>
        <dbReference type="ARBA" id="ARBA00022777"/>
    </source>
</evidence>
<organism evidence="17 18">
    <name type="scientific">Paenibacillus phyllosphaerae</name>
    <dbReference type="NCBI Taxonomy" id="274593"/>
    <lineage>
        <taxon>Bacteria</taxon>
        <taxon>Bacillati</taxon>
        <taxon>Bacillota</taxon>
        <taxon>Bacilli</taxon>
        <taxon>Bacillales</taxon>
        <taxon>Paenibacillaceae</taxon>
        <taxon>Paenibacillus</taxon>
    </lineage>
</organism>
<dbReference type="GO" id="GO:0005524">
    <property type="term" value="F:ATP binding"/>
    <property type="evidence" value="ECO:0007669"/>
    <property type="project" value="UniProtKB-KW"/>
</dbReference>
<gene>
    <name evidence="17" type="ORF">FHS18_005757</name>
</gene>
<evidence type="ECO:0000256" key="6">
    <source>
        <dbReference type="ARBA" id="ARBA00012963"/>
    </source>
</evidence>
<evidence type="ECO:0000256" key="4">
    <source>
        <dbReference type="ARBA" id="ARBA00009879"/>
    </source>
</evidence>
<evidence type="ECO:0000256" key="1">
    <source>
        <dbReference type="ARBA" id="ARBA00000151"/>
    </source>
</evidence>
<evidence type="ECO:0000256" key="8">
    <source>
        <dbReference type="ARBA" id="ARBA00022679"/>
    </source>
</evidence>
<keyword evidence="10 17" id="KW-0418">Kinase</keyword>
<evidence type="ECO:0000256" key="9">
    <source>
        <dbReference type="ARBA" id="ARBA00022741"/>
    </source>
</evidence>
<evidence type="ECO:0000256" key="5">
    <source>
        <dbReference type="ARBA" id="ARBA00012135"/>
    </source>
</evidence>
<dbReference type="Pfam" id="PF08543">
    <property type="entry name" value="Phos_pyr_kin"/>
    <property type="match status" value="1"/>
</dbReference>
<keyword evidence="8 17" id="KW-0808">Transferase</keyword>
<keyword evidence="12" id="KW-0784">Thiamine biosynthesis</keyword>
<evidence type="ECO:0000256" key="15">
    <source>
        <dbReference type="ARBA" id="ARBA00043176"/>
    </source>
</evidence>
<dbReference type="InterPro" id="IPR013749">
    <property type="entry name" value="PM/HMP-P_kinase-1"/>
</dbReference>
<dbReference type="RefSeq" id="WP_183603715.1">
    <property type="nucleotide sequence ID" value="NZ_JACHXK010000020.1"/>
</dbReference>
<accession>A0A7W5B3C1</accession>
<dbReference type="SUPFAM" id="SSF53613">
    <property type="entry name" value="Ribokinase-like"/>
    <property type="match status" value="1"/>
</dbReference>
<dbReference type="Proteomes" id="UP000570361">
    <property type="component" value="Unassembled WGS sequence"/>
</dbReference>
<dbReference type="EC" id="2.7.1.49" evidence="5"/>
<comment type="caution">
    <text evidence="17">The sequence shown here is derived from an EMBL/GenBank/DDBJ whole genome shotgun (WGS) entry which is preliminary data.</text>
</comment>
<name>A0A7W5B3C1_9BACL</name>
<reference evidence="17 18" key="1">
    <citation type="submission" date="2020-08" db="EMBL/GenBank/DDBJ databases">
        <title>Genomic Encyclopedia of Type Strains, Phase III (KMG-III): the genomes of soil and plant-associated and newly described type strains.</title>
        <authorList>
            <person name="Whitman W."/>
        </authorList>
    </citation>
    <scope>NUCLEOTIDE SEQUENCE [LARGE SCALE GENOMIC DNA]</scope>
    <source>
        <strain evidence="17 18">CECT 5862</strain>
    </source>
</reference>
<dbReference type="PANTHER" id="PTHR20858">
    <property type="entry name" value="PHOSPHOMETHYLPYRIMIDINE KINASE"/>
    <property type="match status" value="1"/>
</dbReference>
<dbReference type="GO" id="GO:0009228">
    <property type="term" value="P:thiamine biosynthetic process"/>
    <property type="evidence" value="ECO:0007669"/>
    <property type="project" value="UniProtKB-KW"/>
</dbReference>
<dbReference type="FunFam" id="3.40.1190.20:FF:000003">
    <property type="entry name" value="Phosphomethylpyrimidine kinase ThiD"/>
    <property type="match status" value="1"/>
</dbReference>
<comment type="pathway">
    <text evidence="13">Cofactor biosynthesis; thiamine diphosphate biosynthesis; 4-amino-2-methyl-5-diphosphomethylpyrimidine from 5-amino-1-(5-phospho-D-ribosyl)imidazole: step 2/3.</text>
</comment>
<evidence type="ECO:0000259" key="16">
    <source>
        <dbReference type="Pfam" id="PF08543"/>
    </source>
</evidence>
<dbReference type="GO" id="GO:0008902">
    <property type="term" value="F:hydroxymethylpyrimidine kinase activity"/>
    <property type="evidence" value="ECO:0007669"/>
    <property type="project" value="UniProtKB-EC"/>
</dbReference>
<protein>
    <recommendedName>
        <fullName evidence="7">Hydroxymethylpyrimidine/phosphomethylpyrimidine kinase</fullName>
        <ecNumber evidence="5">2.7.1.49</ecNumber>
        <ecNumber evidence="6">2.7.4.7</ecNumber>
    </recommendedName>
    <alternativeName>
        <fullName evidence="14">Hydroxymethylpyrimidine kinase</fullName>
    </alternativeName>
    <alternativeName>
        <fullName evidence="15">Hydroxymethylpyrimidine phosphate kinase</fullName>
    </alternativeName>
</protein>
<sequence>MTNSRAWARVLTIAGSDSGGGAGIQADLKTFQELEVFGMSAITAVTAQNSVGVHGVYPLPVEAVVQQIDAVLGDMGATTVKTGMLLSPDIVACTVEAIRRHRPEHVIVDPVMIAKGGSPLLRQEAVDVLRGELLPLASVVTPNLPEACELLGIERDAIRSVADMVKTVDRLLALGPKYVLLKGGHLEEYSSENDALSSKEAIDVLVGPGLAEPVLLQAPRYATKHTHGTGCTTAAAIAAFVARGRSIPEAAREAKQFVTAAIAAAGPMGRGTGTLWHAAHRQLQMQRS</sequence>
<evidence type="ECO:0000256" key="11">
    <source>
        <dbReference type="ARBA" id="ARBA00022840"/>
    </source>
</evidence>